<keyword evidence="2" id="KW-1185">Reference proteome</keyword>
<dbReference type="Gene3D" id="3.40.50.300">
    <property type="entry name" value="P-loop containing nucleotide triphosphate hydrolases"/>
    <property type="match status" value="1"/>
</dbReference>
<dbReference type="SUPFAM" id="SSF52540">
    <property type="entry name" value="P-loop containing nucleoside triphosphate hydrolases"/>
    <property type="match status" value="1"/>
</dbReference>
<evidence type="ECO:0008006" key="3">
    <source>
        <dbReference type="Google" id="ProtNLM"/>
    </source>
</evidence>
<dbReference type="InterPro" id="IPR027417">
    <property type="entry name" value="P-loop_NTPase"/>
</dbReference>
<proteinExistence type="predicted"/>
<reference evidence="2" key="1">
    <citation type="journal article" date="2019" name="Int. J. Syst. Evol. Microbiol.">
        <title>The Global Catalogue of Microorganisms (GCM) 10K type strain sequencing project: providing services to taxonomists for standard genome sequencing and annotation.</title>
        <authorList>
            <consortium name="The Broad Institute Genomics Platform"/>
            <consortium name="The Broad Institute Genome Sequencing Center for Infectious Disease"/>
            <person name="Wu L."/>
            <person name="Ma J."/>
        </authorList>
    </citation>
    <scope>NUCLEOTIDE SEQUENCE [LARGE SCALE GENOMIC DNA]</scope>
    <source>
        <strain evidence="2">KCTC 12861</strain>
    </source>
</reference>
<sequence length="299" mass="34613">MKKVLIHIGAHEAGTTALQKQLYAKHPDLFDDPTQFKASRFLQLYEDHSVKPEAGELADLFQEALFKPDTETCRLSHERLLGKAFVHRQFYPNVERYVQLVRELQRRGIEVKTLVTVRNRTDFLVSYFLDSLAWQDTPKTFHEFANNAVTPAFSWQTLEDQLDKLPVTYLPQEAMEKYPEEFVACINKFYEKNLLEPEDLCYRANSGLNELGLSVIPQLSAIEDQGLRTVLLKSALDYCKQGEQAMVLSKDIEVIYRKHFREGDVAFAKANFPTPFRKIYSQSKPVTEQFWFAFAKTDA</sequence>
<dbReference type="RefSeq" id="WP_189438189.1">
    <property type="nucleotide sequence ID" value="NZ_BMXE01000007.1"/>
</dbReference>
<accession>A0ABQ3EPC1</accession>
<name>A0ABQ3EPC1_9HYPH</name>
<dbReference type="EMBL" id="BMXE01000007">
    <property type="protein sequence ID" value="GHB43422.1"/>
    <property type="molecule type" value="Genomic_DNA"/>
</dbReference>
<evidence type="ECO:0000313" key="2">
    <source>
        <dbReference type="Proteomes" id="UP000637980"/>
    </source>
</evidence>
<comment type="caution">
    <text evidence="1">The sequence shown here is derived from an EMBL/GenBank/DDBJ whole genome shotgun (WGS) entry which is preliminary data.</text>
</comment>
<gene>
    <name evidence="1" type="ORF">GCM10007094_36060</name>
</gene>
<evidence type="ECO:0000313" key="1">
    <source>
        <dbReference type="EMBL" id="GHB43422.1"/>
    </source>
</evidence>
<dbReference type="Proteomes" id="UP000637980">
    <property type="component" value="Unassembled WGS sequence"/>
</dbReference>
<organism evidence="1 2">
    <name type="scientific">Pseudovibrio japonicus</name>
    <dbReference type="NCBI Taxonomy" id="366534"/>
    <lineage>
        <taxon>Bacteria</taxon>
        <taxon>Pseudomonadati</taxon>
        <taxon>Pseudomonadota</taxon>
        <taxon>Alphaproteobacteria</taxon>
        <taxon>Hyphomicrobiales</taxon>
        <taxon>Stappiaceae</taxon>
        <taxon>Pseudovibrio</taxon>
    </lineage>
</organism>
<protein>
    <recommendedName>
        <fullName evidence="3">Sulfotransferase</fullName>
    </recommendedName>
</protein>